<proteinExistence type="inferred from homology"/>
<evidence type="ECO:0000313" key="8">
    <source>
        <dbReference type="Proteomes" id="UP000443090"/>
    </source>
</evidence>
<dbReference type="EC" id="3.4.16.-" evidence="6"/>
<dbReference type="GO" id="GO:0004185">
    <property type="term" value="F:serine-type carboxypeptidase activity"/>
    <property type="evidence" value="ECO:0007669"/>
    <property type="project" value="UniProtKB-UniRule"/>
</dbReference>
<evidence type="ECO:0000256" key="3">
    <source>
        <dbReference type="ARBA" id="ARBA00022670"/>
    </source>
</evidence>
<keyword evidence="3 6" id="KW-0645">Protease</keyword>
<comment type="similarity">
    <text evidence="1 6">Belongs to the peptidase S10 family.</text>
</comment>
<name>A0A8H8S288_9HELO</name>
<keyword evidence="6" id="KW-0732">Signal</keyword>
<sequence length="576" mass="63587">MKFSLASSLALLVAVSEAKNIQRNIQARSSYNPKRARQLPADPVGVKTITTPQNITIRYKEPGKEGVCETTPGVNSYSGYIDLDENSHTFFWFFEARHNPKEAPITLWLNGGPGSDSMIGLFEELGPCHISKNLTSYVNPYSFTEVSNVLFLSQPLGVGFSYSEETPGTINPVDGSVENASFAGVDGRYPVVDASILDTTDLAAIASWHVLQAFLGGLPSLDSNVTSKEFNLWTESYGGHYGPAFFNYFYEQNQLIENGTNKGIALNFNTLGVINGIIDEAIQVPYYPEFAVNNTYGIKAYNDTVYNFAKFALNMVNGCLSQIEFCRATNISSATDYAICTEAADICRDTVEGVYYNIGERGVYDIRHPYNDPTPESYFVDYLNLPSVANALGVNLNYTEDANNDVYYAFQQTGDFVFPDFKNDLEMLLNNSVRVALIYGDADYICNWFGGEAVSLGVNYPHKEEFAASGYTPFLVDDTEYGEVRQYGNFSFLRVYESGHEVPYYQPKASLELFKRVLLHLDVADGTIPITGNFSTSGDAHATHTNSFVPLPSTSSSASAAASAALHQPIIPRRKW</sequence>
<gene>
    <name evidence="7" type="primary">SCPA_1</name>
    <name evidence="7" type="ORF">LOCC1_G002601</name>
</gene>
<dbReference type="GO" id="GO:0006508">
    <property type="term" value="P:proteolysis"/>
    <property type="evidence" value="ECO:0007669"/>
    <property type="project" value="UniProtKB-KW"/>
</dbReference>
<organism evidence="7 8">
    <name type="scientific">Lachnellula occidentalis</name>
    <dbReference type="NCBI Taxonomy" id="215460"/>
    <lineage>
        <taxon>Eukaryota</taxon>
        <taxon>Fungi</taxon>
        <taxon>Dikarya</taxon>
        <taxon>Ascomycota</taxon>
        <taxon>Pezizomycotina</taxon>
        <taxon>Leotiomycetes</taxon>
        <taxon>Helotiales</taxon>
        <taxon>Lachnaceae</taxon>
        <taxon>Lachnellula</taxon>
    </lineage>
</organism>
<feature type="chain" id="PRO_5034371520" description="Carboxypeptidase" evidence="6">
    <location>
        <begin position="19"/>
        <end position="576"/>
    </location>
</feature>
<keyword evidence="5" id="KW-0325">Glycoprotein</keyword>
<accession>A0A8H8S288</accession>
<dbReference type="Proteomes" id="UP000443090">
    <property type="component" value="Unassembled WGS sequence"/>
</dbReference>
<dbReference type="PROSITE" id="PS00131">
    <property type="entry name" value="CARBOXYPEPT_SER_SER"/>
    <property type="match status" value="1"/>
</dbReference>
<keyword evidence="2 6" id="KW-0121">Carboxypeptidase</keyword>
<dbReference type="PANTHER" id="PTHR11802">
    <property type="entry name" value="SERINE PROTEASE FAMILY S10 SERINE CARBOXYPEPTIDASE"/>
    <property type="match status" value="1"/>
</dbReference>
<evidence type="ECO:0000256" key="1">
    <source>
        <dbReference type="ARBA" id="ARBA00009431"/>
    </source>
</evidence>
<evidence type="ECO:0000256" key="6">
    <source>
        <dbReference type="RuleBase" id="RU361156"/>
    </source>
</evidence>
<dbReference type="OrthoDB" id="443318at2759"/>
<keyword evidence="4 6" id="KW-0378">Hydrolase</keyword>
<evidence type="ECO:0000256" key="4">
    <source>
        <dbReference type="ARBA" id="ARBA00022801"/>
    </source>
</evidence>
<dbReference type="Gene3D" id="3.40.50.1820">
    <property type="entry name" value="alpha/beta hydrolase"/>
    <property type="match status" value="1"/>
</dbReference>
<reference evidence="7 8" key="1">
    <citation type="submission" date="2018-05" db="EMBL/GenBank/DDBJ databases">
        <title>Genome sequencing and assembly of the regulated plant pathogen Lachnellula willkommii and related sister species for the development of diagnostic species identification markers.</title>
        <authorList>
            <person name="Giroux E."/>
            <person name="Bilodeau G."/>
        </authorList>
    </citation>
    <scope>NUCLEOTIDE SEQUENCE [LARGE SCALE GENOMIC DNA]</scope>
    <source>
        <strain evidence="7 8">CBS 160.35</strain>
    </source>
</reference>
<evidence type="ECO:0000313" key="7">
    <source>
        <dbReference type="EMBL" id="TVY45117.1"/>
    </source>
</evidence>
<comment type="caution">
    <text evidence="7">The sequence shown here is derived from an EMBL/GenBank/DDBJ whole genome shotgun (WGS) entry which is preliminary data.</text>
</comment>
<dbReference type="InterPro" id="IPR001563">
    <property type="entry name" value="Peptidase_S10"/>
</dbReference>
<protein>
    <recommendedName>
        <fullName evidence="6">Carboxypeptidase</fullName>
        <ecNumber evidence="6">3.4.16.-</ecNumber>
    </recommendedName>
</protein>
<dbReference type="AlphaFoldDB" id="A0A8H8S288"/>
<keyword evidence="8" id="KW-1185">Reference proteome</keyword>
<dbReference type="InterPro" id="IPR018202">
    <property type="entry name" value="Ser_caboxypep_ser_AS"/>
</dbReference>
<dbReference type="PRINTS" id="PR00724">
    <property type="entry name" value="CRBOXYPTASEC"/>
</dbReference>
<dbReference type="PANTHER" id="PTHR11802:SF131">
    <property type="entry name" value="CARBOXYPEPTIDASE"/>
    <property type="match status" value="1"/>
</dbReference>
<dbReference type="GO" id="GO:0000324">
    <property type="term" value="C:fungal-type vacuole"/>
    <property type="evidence" value="ECO:0007669"/>
    <property type="project" value="TreeGrafter"/>
</dbReference>
<evidence type="ECO:0000256" key="2">
    <source>
        <dbReference type="ARBA" id="ARBA00022645"/>
    </source>
</evidence>
<dbReference type="EMBL" id="QGMI01000207">
    <property type="protein sequence ID" value="TVY45117.1"/>
    <property type="molecule type" value="Genomic_DNA"/>
</dbReference>
<dbReference type="SUPFAM" id="SSF53474">
    <property type="entry name" value="alpha/beta-Hydrolases"/>
    <property type="match status" value="1"/>
</dbReference>
<dbReference type="InterPro" id="IPR029058">
    <property type="entry name" value="AB_hydrolase_fold"/>
</dbReference>
<evidence type="ECO:0000256" key="5">
    <source>
        <dbReference type="ARBA" id="ARBA00023180"/>
    </source>
</evidence>
<dbReference type="Pfam" id="PF00450">
    <property type="entry name" value="Peptidase_S10"/>
    <property type="match status" value="1"/>
</dbReference>
<feature type="signal peptide" evidence="6">
    <location>
        <begin position="1"/>
        <end position="18"/>
    </location>
</feature>